<dbReference type="PROSITE" id="PS50106">
    <property type="entry name" value="PDZ"/>
    <property type="match status" value="1"/>
</dbReference>
<sequence>MVHDCQDMHTEADVCTTTGSGSRPCPCCCCCGDPAGGTGELPSLMGGKCCTDRKPRPQGWREKPLPNKMGASLRQAWAEGVSGQALFVVYLDNEDKSIGLEVEADSLEIKAVTPGGLLDKYCEQENEFVCPGDKIYSVNDFTDKTDVIRQLKEESQLEIMFSKLIVDAKIIKKPGKKLGAATDTETFTILKIADESLIADWNKQNPKERICIGDRVIAVNGIVDNEKAKQEIGSKEELLLRVMRGPRRAEQDPMGATGKLPPPKDPDGKGGKPPPPEKPTMKL</sequence>
<keyword evidence="4" id="KW-1185">Reference proteome</keyword>
<feature type="region of interest" description="Disordered" evidence="1">
    <location>
        <begin position="243"/>
        <end position="283"/>
    </location>
</feature>
<protein>
    <recommendedName>
        <fullName evidence="2">PDZ domain-containing protein</fullName>
    </recommendedName>
</protein>
<evidence type="ECO:0000313" key="3">
    <source>
        <dbReference type="EMBL" id="CAE7246041.1"/>
    </source>
</evidence>
<name>A0A812LL20_9DINO</name>
<dbReference type="Proteomes" id="UP000601435">
    <property type="component" value="Unassembled WGS sequence"/>
</dbReference>
<evidence type="ECO:0000256" key="1">
    <source>
        <dbReference type="SAM" id="MobiDB-lite"/>
    </source>
</evidence>
<dbReference type="AlphaFoldDB" id="A0A812LL20"/>
<feature type="compositionally biased region" description="Pro residues" evidence="1">
    <location>
        <begin position="272"/>
        <end position="283"/>
    </location>
</feature>
<dbReference type="EMBL" id="CAJNJA010009364">
    <property type="protein sequence ID" value="CAE7246041.1"/>
    <property type="molecule type" value="Genomic_DNA"/>
</dbReference>
<dbReference type="InterPro" id="IPR001478">
    <property type="entry name" value="PDZ"/>
</dbReference>
<evidence type="ECO:0000313" key="4">
    <source>
        <dbReference type="Proteomes" id="UP000601435"/>
    </source>
</evidence>
<proteinExistence type="predicted"/>
<organism evidence="3 4">
    <name type="scientific">Symbiodinium necroappetens</name>
    <dbReference type="NCBI Taxonomy" id="1628268"/>
    <lineage>
        <taxon>Eukaryota</taxon>
        <taxon>Sar</taxon>
        <taxon>Alveolata</taxon>
        <taxon>Dinophyceae</taxon>
        <taxon>Suessiales</taxon>
        <taxon>Symbiodiniaceae</taxon>
        <taxon>Symbiodinium</taxon>
    </lineage>
</organism>
<dbReference type="OrthoDB" id="426687at2759"/>
<accession>A0A812LL20</accession>
<evidence type="ECO:0000259" key="2">
    <source>
        <dbReference type="PROSITE" id="PS50106"/>
    </source>
</evidence>
<reference evidence="3" key="1">
    <citation type="submission" date="2021-02" db="EMBL/GenBank/DDBJ databases">
        <authorList>
            <person name="Dougan E. K."/>
            <person name="Rhodes N."/>
            <person name="Thang M."/>
            <person name="Chan C."/>
        </authorList>
    </citation>
    <scope>NUCLEOTIDE SEQUENCE</scope>
</reference>
<gene>
    <name evidence="3" type="ORF">SNEC2469_LOCUS4793</name>
</gene>
<feature type="domain" description="PDZ" evidence="2">
    <location>
        <begin position="88"/>
        <end position="153"/>
    </location>
</feature>
<comment type="caution">
    <text evidence="3">The sequence shown here is derived from an EMBL/GenBank/DDBJ whole genome shotgun (WGS) entry which is preliminary data.</text>
</comment>